<keyword evidence="5" id="KW-0732">Signal</keyword>
<evidence type="ECO:0000259" key="9">
    <source>
        <dbReference type="PROSITE" id="PS51669"/>
    </source>
</evidence>
<dbReference type="GO" id="GO:0016491">
    <property type="term" value="F:oxidoreductase activity"/>
    <property type="evidence" value="ECO:0007669"/>
    <property type="project" value="UniProtKB-KW"/>
</dbReference>
<dbReference type="RefSeq" id="WP_126506988.1">
    <property type="nucleotide sequence ID" value="NZ_RXNV01000008.1"/>
</dbReference>
<dbReference type="GO" id="GO:0051536">
    <property type="term" value="F:iron-sulfur cluster binding"/>
    <property type="evidence" value="ECO:0007669"/>
    <property type="project" value="UniProtKB-KW"/>
</dbReference>
<dbReference type="Gene3D" id="3.40.228.10">
    <property type="entry name" value="Dimethylsulfoxide Reductase, domain 2"/>
    <property type="match status" value="1"/>
</dbReference>
<dbReference type="Proteomes" id="UP000282060">
    <property type="component" value="Unassembled WGS sequence"/>
</dbReference>
<dbReference type="Gene3D" id="2.20.25.90">
    <property type="entry name" value="ADC-like domains"/>
    <property type="match status" value="1"/>
</dbReference>
<dbReference type="Pfam" id="PF04879">
    <property type="entry name" value="Molybdop_Fe4S4"/>
    <property type="match status" value="1"/>
</dbReference>
<evidence type="ECO:0000313" key="10">
    <source>
        <dbReference type="EMBL" id="RTR30157.1"/>
    </source>
</evidence>
<keyword evidence="11" id="KW-1185">Reference proteome</keyword>
<dbReference type="InterPro" id="IPR006311">
    <property type="entry name" value="TAT_signal"/>
</dbReference>
<evidence type="ECO:0000256" key="7">
    <source>
        <dbReference type="ARBA" id="ARBA00023004"/>
    </source>
</evidence>
<dbReference type="InterPro" id="IPR006656">
    <property type="entry name" value="Mopterin_OxRdtase"/>
</dbReference>
<keyword evidence="8" id="KW-0411">Iron-sulfur</keyword>
<accession>A0A431W3Z4</accession>
<evidence type="ECO:0000256" key="3">
    <source>
        <dbReference type="ARBA" id="ARBA00022505"/>
    </source>
</evidence>
<dbReference type="AlphaFoldDB" id="A0A431W3Z4"/>
<organism evidence="10 11">
    <name type="scientific">Shewanella atlantica</name>
    <dbReference type="NCBI Taxonomy" id="271099"/>
    <lineage>
        <taxon>Bacteria</taxon>
        <taxon>Pseudomonadati</taxon>
        <taxon>Pseudomonadota</taxon>
        <taxon>Gammaproteobacteria</taxon>
        <taxon>Alteromonadales</taxon>
        <taxon>Shewanellaceae</taxon>
        <taxon>Shewanella</taxon>
    </lineage>
</organism>
<dbReference type="Pfam" id="PF01568">
    <property type="entry name" value="Molydop_binding"/>
    <property type="match status" value="1"/>
</dbReference>
<comment type="similarity">
    <text evidence="2">Belongs to the prokaryotic molybdopterin-containing oxidoreductase family.</text>
</comment>
<dbReference type="PANTHER" id="PTHR43742:SF6">
    <property type="entry name" value="OXIDOREDUCTASE YYAE-RELATED"/>
    <property type="match status" value="1"/>
</dbReference>
<evidence type="ECO:0000313" key="11">
    <source>
        <dbReference type="Proteomes" id="UP000282060"/>
    </source>
</evidence>
<gene>
    <name evidence="10" type="ORF">EKG39_16110</name>
</gene>
<sequence>MKINRRTFLQGVGASSVVGSLSGLMPGIASATEQRGGAPDKLLKREGKIVYHTCQRNCADRCLLKFTVQNGRMTYVEGASEMKKMGTSPCVKGHAYVQYTYAADRILHPMERAGEKGEGKWRRISWDEAYAKISARLKTIIKEHGADSILPYSYSGHEGVIGKYGGPSRFFNAVGARKLDRKVCVFAAYEGLKSVTGTYQGPDPYDSVHTNCYISWGQNETATNVHGIKFINQARDKGAKLLAVNPIRTPIASQADIWLQPKPSTDTHLATGIMKYLIENNLADLKFIEANTLGYQDLLKRIAEMSYDEIERVTGVPREKMFKFAKVYGESELSVIRLGYGMQRNYNGARMSRAIAMMHAVAGQYGKIGNGFIYDNTQADDSLNYSKGRADHIHPHGDTVGHVNMTEIAKAIHPTNPTAYGKPIKPIKAVINYNGNFVSVAPDSNACRRGAMRDDLFLVVHDFLMTDTAELADIIVPSTTQFEFPDMGTDYNCYHMQTSEKVIEPLGESKDNWIFFKELAAHMGLDHHPEMRVDYEQILRDFLDTEEPAFRHNNITYEQIIEEKFVTVYDQRPYFGDGKYKTDSGKIEFYSQMMIDAGYHPVLDFGLPEDEMISEEKNLPFRMLSPAIPQRANSSFYNVKYIRNFPAYFAKVNTEDAKELGIKNNDRVRLSNHRGEAFFIAQVSSQVGRGTVMAPKNNWRRMDPQGKASCTNNLTTDKLTDMGGCSAYHSTNVAIEKA</sequence>
<dbReference type="SUPFAM" id="SSF50692">
    <property type="entry name" value="ADC-like"/>
    <property type="match status" value="1"/>
</dbReference>
<dbReference type="GO" id="GO:0043546">
    <property type="term" value="F:molybdopterin cofactor binding"/>
    <property type="evidence" value="ECO:0007669"/>
    <property type="project" value="InterPro"/>
</dbReference>
<dbReference type="PANTHER" id="PTHR43742">
    <property type="entry name" value="TRIMETHYLAMINE-N-OXIDE REDUCTASE"/>
    <property type="match status" value="1"/>
</dbReference>
<proteinExistence type="inferred from homology"/>
<dbReference type="Gene3D" id="3.40.50.740">
    <property type="match status" value="1"/>
</dbReference>
<keyword evidence="7" id="KW-0408">Iron</keyword>
<evidence type="ECO:0000256" key="5">
    <source>
        <dbReference type="ARBA" id="ARBA00022729"/>
    </source>
</evidence>
<name>A0A431W3Z4_9GAMM</name>
<dbReference type="InterPro" id="IPR009010">
    <property type="entry name" value="Asp_de-COase-like_dom_sf"/>
</dbReference>
<dbReference type="PROSITE" id="PS00932">
    <property type="entry name" value="MOLYBDOPTERIN_PROK_3"/>
    <property type="match status" value="1"/>
</dbReference>
<feature type="domain" description="4Fe-4S Mo/W bis-MGD-type" evidence="9">
    <location>
        <begin position="47"/>
        <end position="104"/>
    </location>
</feature>
<keyword evidence="3" id="KW-0500">Molybdenum</keyword>
<dbReference type="SUPFAM" id="SSF53706">
    <property type="entry name" value="Formate dehydrogenase/DMSO reductase, domains 1-3"/>
    <property type="match status" value="1"/>
</dbReference>
<dbReference type="GO" id="GO:0046872">
    <property type="term" value="F:metal ion binding"/>
    <property type="evidence" value="ECO:0007669"/>
    <property type="project" value="UniProtKB-KW"/>
</dbReference>
<comment type="caution">
    <text evidence="10">The sequence shown here is derived from an EMBL/GenBank/DDBJ whole genome shotgun (WGS) entry which is preliminary data.</text>
</comment>
<dbReference type="InterPro" id="IPR006655">
    <property type="entry name" value="Mopterin_OxRdtase_prok_CS"/>
</dbReference>
<dbReference type="InterPro" id="IPR006963">
    <property type="entry name" value="Mopterin_OxRdtase_4Fe-4S_dom"/>
</dbReference>
<dbReference type="Pfam" id="PF00384">
    <property type="entry name" value="Molybdopterin"/>
    <property type="match status" value="1"/>
</dbReference>
<evidence type="ECO:0000256" key="1">
    <source>
        <dbReference type="ARBA" id="ARBA00001942"/>
    </source>
</evidence>
<keyword evidence="4" id="KW-0479">Metal-binding</keyword>
<dbReference type="OrthoDB" id="9815647at2"/>
<evidence type="ECO:0000256" key="6">
    <source>
        <dbReference type="ARBA" id="ARBA00023002"/>
    </source>
</evidence>
<protein>
    <submittedName>
        <fullName evidence="10">Twin-arginine translocation pathway signal protein</fullName>
    </submittedName>
</protein>
<dbReference type="EMBL" id="RXNV01000008">
    <property type="protein sequence ID" value="RTR30157.1"/>
    <property type="molecule type" value="Genomic_DNA"/>
</dbReference>
<dbReference type="InterPro" id="IPR006657">
    <property type="entry name" value="MoPterin_dinucl-bd_dom"/>
</dbReference>
<evidence type="ECO:0000256" key="8">
    <source>
        <dbReference type="ARBA" id="ARBA00023014"/>
    </source>
</evidence>
<dbReference type="PROSITE" id="PS51318">
    <property type="entry name" value="TAT"/>
    <property type="match status" value="1"/>
</dbReference>
<dbReference type="SMART" id="SM00926">
    <property type="entry name" value="Molybdop_Fe4S4"/>
    <property type="match status" value="1"/>
</dbReference>
<dbReference type="Gene3D" id="2.40.40.20">
    <property type="match status" value="1"/>
</dbReference>
<keyword evidence="6" id="KW-0560">Oxidoreductase</keyword>
<comment type="cofactor">
    <cofactor evidence="1">
        <name>Mo-bis(molybdopterin guanine dinucleotide)</name>
        <dbReference type="ChEBI" id="CHEBI:60539"/>
    </cofactor>
</comment>
<dbReference type="PROSITE" id="PS51669">
    <property type="entry name" value="4FE4S_MOW_BIS_MGD"/>
    <property type="match status" value="1"/>
</dbReference>
<evidence type="ECO:0000256" key="4">
    <source>
        <dbReference type="ARBA" id="ARBA00022723"/>
    </source>
</evidence>
<dbReference type="InterPro" id="IPR050612">
    <property type="entry name" value="Prok_Mopterin_Oxidored"/>
</dbReference>
<dbReference type="Gene3D" id="3.30.2070.10">
    <property type="entry name" value="Formate dehydrogenase/DMSO reductase"/>
    <property type="match status" value="1"/>
</dbReference>
<evidence type="ECO:0000256" key="2">
    <source>
        <dbReference type="ARBA" id="ARBA00010312"/>
    </source>
</evidence>
<reference evidence="10 11" key="1">
    <citation type="submission" date="2018-12" db="EMBL/GenBank/DDBJ databases">
        <authorList>
            <person name="Yu L."/>
        </authorList>
    </citation>
    <scope>NUCLEOTIDE SEQUENCE [LARGE SCALE GENOMIC DNA]</scope>
    <source>
        <strain evidence="10 11">HAW-EB5</strain>
    </source>
</reference>